<dbReference type="RefSeq" id="WP_188715677.1">
    <property type="nucleotide sequence ID" value="NZ_BAABBD010000001.1"/>
</dbReference>
<sequence length="392" mass="40960">MTENSFRYRGGMPPTPERGNEIREISGDAAAIIARGRTMQSLGDRMQRAANTLQHLADGTVGKGLSIEQLRSDAEDVHSDLKTAGIRYSPSGAAVKAYGEALDDAQTALRPIISDCEALWEVVQSASSALAGADEEGEDAKQSAFDTAVAEWEAAARSYDGPYEAWDAAYETARDGLEDANESGVEDSRWDDFVGALDTFVTILGWVGVALVVVALVIGGPIVAAIALVVGVVALLGTIILAVEGRKTGTDVAFAALSIVPFGKLAKLGPVISGASRGSRVSAVAAHFGDDFIRGAQNLRSTRAAAAQAWSGMGNRVIPELRQATLGTQAIMQLRHTPWQLPGSYGDVVRRLGGFQPGQVPGNLAEGLGGMADAMFGSVYPTLDTVSDAVQG</sequence>
<dbReference type="Proteomes" id="UP000626982">
    <property type="component" value="Unassembled WGS sequence"/>
</dbReference>
<feature type="transmembrane region" description="Helical" evidence="2">
    <location>
        <begin position="193"/>
        <end position="216"/>
    </location>
</feature>
<keyword evidence="4" id="KW-1185">Reference proteome</keyword>
<organism evidence="3 4">
    <name type="scientific">Agrococcus terreus</name>
    <dbReference type="NCBI Taxonomy" id="574649"/>
    <lineage>
        <taxon>Bacteria</taxon>
        <taxon>Bacillati</taxon>
        <taxon>Actinomycetota</taxon>
        <taxon>Actinomycetes</taxon>
        <taxon>Micrococcales</taxon>
        <taxon>Microbacteriaceae</taxon>
        <taxon>Agrococcus</taxon>
    </lineage>
</organism>
<evidence type="ECO:0000256" key="1">
    <source>
        <dbReference type="SAM" id="MobiDB-lite"/>
    </source>
</evidence>
<keyword evidence="2" id="KW-0812">Transmembrane</keyword>
<gene>
    <name evidence="3" type="ORF">GCM10010968_04810</name>
</gene>
<comment type="caution">
    <text evidence="3">The sequence shown here is derived from an EMBL/GenBank/DDBJ whole genome shotgun (WGS) entry which is preliminary data.</text>
</comment>
<feature type="transmembrane region" description="Helical" evidence="2">
    <location>
        <begin position="222"/>
        <end position="243"/>
    </location>
</feature>
<evidence type="ECO:0000256" key="2">
    <source>
        <dbReference type="SAM" id="Phobius"/>
    </source>
</evidence>
<keyword evidence="2" id="KW-1133">Transmembrane helix</keyword>
<proteinExistence type="predicted"/>
<protein>
    <submittedName>
        <fullName evidence="3">Uncharacterized protein</fullName>
    </submittedName>
</protein>
<evidence type="ECO:0000313" key="4">
    <source>
        <dbReference type="Proteomes" id="UP000626982"/>
    </source>
</evidence>
<keyword evidence="2" id="KW-0472">Membrane</keyword>
<evidence type="ECO:0000313" key="3">
    <source>
        <dbReference type="EMBL" id="GGN78723.1"/>
    </source>
</evidence>
<feature type="region of interest" description="Disordered" evidence="1">
    <location>
        <begin position="1"/>
        <end position="20"/>
    </location>
</feature>
<reference evidence="4" key="1">
    <citation type="journal article" date="2019" name="Int. J. Syst. Evol. Microbiol.">
        <title>The Global Catalogue of Microorganisms (GCM) 10K type strain sequencing project: providing services to taxonomists for standard genome sequencing and annotation.</title>
        <authorList>
            <consortium name="The Broad Institute Genomics Platform"/>
            <consortium name="The Broad Institute Genome Sequencing Center for Infectious Disease"/>
            <person name="Wu L."/>
            <person name="Ma J."/>
        </authorList>
    </citation>
    <scope>NUCLEOTIDE SEQUENCE [LARGE SCALE GENOMIC DNA]</scope>
    <source>
        <strain evidence="4">CGMCC 1.6960</strain>
    </source>
</reference>
<name>A0ABQ2KCP9_9MICO</name>
<dbReference type="EMBL" id="BMLM01000001">
    <property type="protein sequence ID" value="GGN78723.1"/>
    <property type="molecule type" value="Genomic_DNA"/>
</dbReference>
<accession>A0ABQ2KCP9</accession>